<dbReference type="SUPFAM" id="SSF47644">
    <property type="entry name" value="Methionine synthase domain"/>
    <property type="match status" value="1"/>
</dbReference>
<dbReference type="InterPro" id="IPR003759">
    <property type="entry name" value="Cbl-bd_cap"/>
</dbReference>
<dbReference type="PANTHER" id="PTHR45833">
    <property type="entry name" value="METHIONINE SYNTHASE"/>
    <property type="match status" value="1"/>
</dbReference>
<comment type="similarity">
    <text evidence="1">Belongs to the methylamine corrinoid protein family.</text>
</comment>
<keyword evidence="3" id="KW-0170">Cobalt</keyword>
<dbReference type="EMBL" id="BEXT01000001">
    <property type="protein sequence ID" value="GBC61408.1"/>
    <property type="molecule type" value="Genomic_DNA"/>
</dbReference>
<dbReference type="AlphaFoldDB" id="A0A401FWQ6"/>
<feature type="domain" description="B12-binding" evidence="4">
    <location>
        <begin position="89"/>
        <end position="214"/>
    </location>
</feature>
<evidence type="ECO:0000256" key="3">
    <source>
        <dbReference type="ARBA" id="ARBA00023285"/>
    </source>
</evidence>
<dbReference type="PROSITE" id="PS51332">
    <property type="entry name" value="B12_BINDING"/>
    <property type="match status" value="1"/>
</dbReference>
<dbReference type="GO" id="GO:0031419">
    <property type="term" value="F:cobalamin binding"/>
    <property type="evidence" value="ECO:0007669"/>
    <property type="project" value="InterPro"/>
</dbReference>
<comment type="caution">
    <text evidence="6">The sequence shown here is derived from an EMBL/GenBank/DDBJ whole genome shotgun (WGS) entry which is preliminary data.</text>
</comment>
<dbReference type="InterPro" id="IPR036724">
    <property type="entry name" value="Cobalamin-bd_sf"/>
</dbReference>
<protein>
    <submittedName>
        <fullName evidence="6">Methyltransferase</fullName>
    </submittedName>
</protein>
<evidence type="ECO:0000256" key="2">
    <source>
        <dbReference type="ARBA" id="ARBA00022723"/>
    </source>
</evidence>
<dbReference type="SUPFAM" id="SSF52242">
    <property type="entry name" value="Cobalamin (vitamin B12)-binding domain"/>
    <property type="match status" value="1"/>
</dbReference>
<evidence type="ECO:0000256" key="1">
    <source>
        <dbReference type="ARBA" id="ARBA00010854"/>
    </source>
</evidence>
<dbReference type="GO" id="GO:0008705">
    <property type="term" value="F:methionine synthase activity"/>
    <property type="evidence" value="ECO:0007669"/>
    <property type="project" value="TreeGrafter"/>
</dbReference>
<dbReference type="GO" id="GO:0046653">
    <property type="term" value="P:tetrahydrofolate metabolic process"/>
    <property type="evidence" value="ECO:0007669"/>
    <property type="project" value="TreeGrafter"/>
</dbReference>
<dbReference type="Pfam" id="PF02310">
    <property type="entry name" value="B12-binding"/>
    <property type="match status" value="1"/>
</dbReference>
<sequence>MSKIFGQLAEAIIDGDMNEVMNLTQKGLDENLTVGDIMSQGLLAGMDVVGQRFKVGDMFIPEVLACAEAMKGAMELLRPLLAEGESQATGKFMIATVKGDLHDIGKNLVAMMFEGAGFDVIDLGIDIAVDDIIEAIKTHKPDVVGFSALLTTTMPKMAETVNALKEAGIRDQVKVLVGGAPVTKKYAEEIGADGYASNAAAAVDKGKELIGIAA</sequence>
<gene>
    <name evidence="6" type="ORF">DENIS_2368</name>
</gene>
<keyword evidence="7" id="KW-1185">Reference proteome</keyword>
<dbReference type="GO" id="GO:0050667">
    <property type="term" value="P:homocysteine metabolic process"/>
    <property type="evidence" value="ECO:0007669"/>
    <property type="project" value="TreeGrafter"/>
</dbReference>
<reference evidence="7" key="2">
    <citation type="submission" date="2019-01" db="EMBL/GenBank/DDBJ databases">
        <title>Genome sequence of Desulfonema ishimotonii strain Tokyo 01.</title>
        <authorList>
            <person name="Fukui M."/>
        </authorList>
    </citation>
    <scope>NUCLEOTIDE SEQUENCE [LARGE SCALE GENOMIC DNA]</scope>
    <source>
        <strain evidence="7">Tokyo 01</strain>
    </source>
</reference>
<dbReference type="SMART" id="SM01018">
    <property type="entry name" value="B12-binding_2"/>
    <property type="match status" value="1"/>
</dbReference>
<accession>A0A401FWQ6</accession>
<dbReference type="CDD" id="cd02070">
    <property type="entry name" value="corrinoid_protein_B12-BD"/>
    <property type="match status" value="1"/>
</dbReference>
<dbReference type="Pfam" id="PF02607">
    <property type="entry name" value="B12-binding_2"/>
    <property type="match status" value="1"/>
</dbReference>
<keyword evidence="6" id="KW-0489">Methyltransferase</keyword>
<proteinExistence type="inferred from homology"/>
<dbReference type="GO" id="GO:0046872">
    <property type="term" value="F:metal ion binding"/>
    <property type="evidence" value="ECO:0007669"/>
    <property type="project" value="UniProtKB-KW"/>
</dbReference>
<dbReference type="PROSITE" id="PS51337">
    <property type="entry name" value="B12_BINDING_NTER"/>
    <property type="match status" value="1"/>
</dbReference>
<keyword evidence="6" id="KW-0808">Transferase</keyword>
<dbReference type="InterPro" id="IPR006158">
    <property type="entry name" value="Cobalamin-bd"/>
</dbReference>
<dbReference type="FunFam" id="3.40.50.280:FF:000003">
    <property type="entry name" value="Dimethylamine methyltransferase corrinoid protein"/>
    <property type="match status" value="1"/>
</dbReference>
<dbReference type="GO" id="GO:0032259">
    <property type="term" value="P:methylation"/>
    <property type="evidence" value="ECO:0007669"/>
    <property type="project" value="UniProtKB-KW"/>
</dbReference>
<evidence type="ECO:0000313" key="7">
    <source>
        <dbReference type="Proteomes" id="UP000288096"/>
    </source>
</evidence>
<dbReference type="Gene3D" id="3.40.50.280">
    <property type="entry name" value="Cobalamin-binding domain"/>
    <property type="match status" value="1"/>
</dbReference>
<dbReference type="RefSeq" id="WP_124328705.1">
    <property type="nucleotide sequence ID" value="NZ_BEXT01000001.1"/>
</dbReference>
<dbReference type="InterPro" id="IPR050554">
    <property type="entry name" value="Met_Synthase/Corrinoid"/>
</dbReference>
<dbReference type="Proteomes" id="UP000288096">
    <property type="component" value="Unassembled WGS sequence"/>
</dbReference>
<organism evidence="6 7">
    <name type="scientific">Desulfonema ishimotonii</name>
    <dbReference type="NCBI Taxonomy" id="45657"/>
    <lineage>
        <taxon>Bacteria</taxon>
        <taxon>Pseudomonadati</taxon>
        <taxon>Thermodesulfobacteriota</taxon>
        <taxon>Desulfobacteria</taxon>
        <taxon>Desulfobacterales</taxon>
        <taxon>Desulfococcaceae</taxon>
        <taxon>Desulfonema</taxon>
    </lineage>
</organism>
<dbReference type="GO" id="GO:0005829">
    <property type="term" value="C:cytosol"/>
    <property type="evidence" value="ECO:0007669"/>
    <property type="project" value="TreeGrafter"/>
</dbReference>
<keyword evidence="2" id="KW-0479">Metal-binding</keyword>
<dbReference type="Gene3D" id="1.10.1240.10">
    <property type="entry name" value="Methionine synthase domain"/>
    <property type="match status" value="1"/>
</dbReference>
<evidence type="ECO:0000259" key="4">
    <source>
        <dbReference type="PROSITE" id="PS51332"/>
    </source>
</evidence>
<evidence type="ECO:0000313" key="6">
    <source>
        <dbReference type="EMBL" id="GBC61408.1"/>
    </source>
</evidence>
<reference evidence="7" key="1">
    <citation type="submission" date="2017-11" db="EMBL/GenBank/DDBJ databases">
        <authorList>
            <person name="Watanabe M."/>
            <person name="Kojima H."/>
        </authorList>
    </citation>
    <scope>NUCLEOTIDE SEQUENCE [LARGE SCALE GENOMIC DNA]</scope>
    <source>
        <strain evidence="7">Tokyo 01</strain>
    </source>
</reference>
<evidence type="ECO:0000259" key="5">
    <source>
        <dbReference type="PROSITE" id="PS51337"/>
    </source>
</evidence>
<dbReference type="PANTHER" id="PTHR45833:SF1">
    <property type="entry name" value="METHIONINE SYNTHASE"/>
    <property type="match status" value="1"/>
</dbReference>
<feature type="domain" description="B12-binding N-terminal" evidence="5">
    <location>
        <begin position="1"/>
        <end position="89"/>
    </location>
</feature>
<dbReference type="InterPro" id="IPR036594">
    <property type="entry name" value="Meth_synthase_dom"/>
</dbReference>
<name>A0A401FWQ6_9BACT</name>
<dbReference type="OrthoDB" id="9803687at2"/>